<keyword evidence="1" id="KW-0812">Transmembrane</keyword>
<dbReference type="EMBL" id="SLWM01000058">
    <property type="protein sequence ID" value="TCO07391.1"/>
    <property type="molecule type" value="Genomic_DNA"/>
</dbReference>
<protein>
    <submittedName>
        <fullName evidence="3">Oligomerization/nucleic acid binding protein</fullName>
    </submittedName>
</protein>
<sequence>MMHDALDPSLGWILLGLTVWFAVIGGAVAATVRAIRKPPPHPATRYPSPLDILERRLASGEITHEEFDEARARLREHELDV</sequence>
<evidence type="ECO:0000313" key="3">
    <source>
        <dbReference type="EMBL" id="TCO07391.1"/>
    </source>
</evidence>
<evidence type="ECO:0000256" key="1">
    <source>
        <dbReference type="SAM" id="Phobius"/>
    </source>
</evidence>
<dbReference type="Proteomes" id="UP000295818">
    <property type="component" value="Unassembled WGS sequence"/>
</dbReference>
<keyword evidence="4" id="KW-1185">Reference proteome</keyword>
<evidence type="ECO:0000313" key="4">
    <source>
        <dbReference type="Proteomes" id="UP000295818"/>
    </source>
</evidence>
<keyword evidence="1" id="KW-1133">Transmembrane helix</keyword>
<feature type="transmembrane region" description="Helical" evidence="1">
    <location>
        <begin position="12"/>
        <end position="35"/>
    </location>
</feature>
<feature type="domain" description="SHOCT" evidence="2">
    <location>
        <begin position="49"/>
        <end position="74"/>
    </location>
</feature>
<proteinExistence type="predicted"/>
<accession>A0ABY2B5L7</accession>
<gene>
    <name evidence="3" type="ORF">EV644_1585</name>
</gene>
<dbReference type="Pfam" id="PF09851">
    <property type="entry name" value="SHOCT"/>
    <property type="match status" value="1"/>
</dbReference>
<comment type="caution">
    <text evidence="3">The sequence shown here is derived from an EMBL/GenBank/DDBJ whole genome shotgun (WGS) entry which is preliminary data.</text>
</comment>
<evidence type="ECO:0000259" key="2">
    <source>
        <dbReference type="Pfam" id="PF09851"/>
    </source>
</evidence>
<dbReference type="RefSeq" id="WP_132197804.1">
    <property type="nucleotide sequence ID" value="NZ_SLWM01000058.1"/>
</dbReference>
<dbReference type="InterPro" id="IPR018649">
    <property type="entry name" value="SHOCT"/>
</dbReference>
<name>A0ABY2B5L7_9ACTN</name>
<keyword evidence="1" id="KW-0472">Membrane</keyword>
<reference evidence="3 4" key="1">
    <citation type="journal article" date="2015" name="Stand. Genomic Sci.">
        <title>Genomic Encyclopedia of Bacterial and Archaeal Type Strains, Phase III: the genomes of soil and plant-associated and newly described type strains.</title>
        <authorList>
            <person name="Whitman W.B."/>
            <person name="Woyke T."/>
            <person name="Klenk H.P."/>
            <person name="Zhou Y."/>
            <person name="Lilburn T.G."/>
            <person name="Beck B.J."/>
            <person name="De Vos P."/>
            <person name="Vandamme P."/>
            <person name="Eisen J.A."/>
            <person name="Garrity G."/>
            <person name="Hugenholtz P."/>
            <person name="Kyrpides N.C."/>
        </authorList>
    </citation>
    <scope>NUCLEOTIDE SEQUENCE [LARGE SCALE GENOMIC DNA]</scope>
    <source>
        <strain evidence="3 4">VKM Ac-2538</strain>
    </source>
</reference>
<organism evidence="3 4">
    <name type="scientific">Kribbella orskensis</name>
    <dbReference type="NCBI Taxonomy" id="2512216"/>
    <lineage>
        <taxon>Bacteria</taxon>
        <taxon>Bacillati</taxon>
        <taxon>Actinomycetota</taxon>
        <taxon>Actinomycetes</taxon>
        <taxon>Propionibacteriales</taxon>
        <taxon>Kribbellaceae</taxon>
        <taxon>Kribbella</taxon>
    </lineage>
</organism>